<comment type="caution">
    <text evidence="1">The sequence shown here is derived from an EMBL/GenBank/DDBJ whole genome shotgun (WGS) entry which is preliminary data.</text>
</comment>
<keyword evidence="2" id="KW-1185">Reference proteome</keyword>
<sequence length="173" mass="19645">MYIRRRPPNPHIVHHPRVAPAHRSCLVGVVSGRSMTGSKGDELGVSRGSDALRKPIYGHGKECVNTGEEVRPETEKGKTRWAREDASSRWASGGCENISAASPWVWRTNTLIKNTTPFIFLLPAFEEKANRIILFNLQSSTVVLRMLQVQCDEEWRKTLLFGHNEERCRRRAP</sequence>
<evidence type="ECO:0000313" key="1">
    <source>
        <dbReference type="EMBL" id="KAJ7721743.1"/>
    </source>
</evidence>
<organism evidence="1 2">
    <name type="scientific">Mycena maculata</name>
    <dbReference type="NCBI Taxonomy" id="230809"/>
    <lineage>
        <taxon>Eukaryota</taxon>
        <taxon>Fungi</taxon>
        <taxon>Dikarya</taxon>
        <taxon>Basidiomycota</taxon>
        <taxon>Agaricomycotina</taxon>
        <taxon>Agaricomycetes</taxon>
        <taxon>Agaricomycetidae</taxon>
        <taxon>Agaricales</taxon>
        <taxon>Marasmiineae</taxon>
        <taxon>Mycenaceae</taxon>
        <taxon>Mycena</taxon>
    </lineage>
</organism>
<protein>
    <submittedName>
        <fullName evidence="1">Uncharacterized protein</fullName>
    </submittedName>
</protein>
<dbReference type="Proteomes" id="UP001215280">
    <property type="component" value="Unassembled WGS sequence"/>
</dbReference>
<dbReference type="EMBL" id="JARJLG010000265">
    <property type="protein sequence ID" value="KAJ7721743.1"/>
    <property type="molecule type" value="Genomic_DNA"/>
</dbReference>
<reference evidence="1" key="1">
    <citation type="submission" date="2023-03" db="EMBL/GenBank/DDBJ databases">
        <title>Massive genome expansion in bonnet fungi (Mycena s.s.) driven by repeated elements and novel gene families across ecological guilds.</title>
        <authorList>
            <consortium name="Lawrence Berkeley National Laboratory"/>
            <person name="Harder C.B."/>
            <person name="Miyauchi S."/>
            <person name="Viragh M."/>
            <person name="Kuo A."/>
            <person name="Thoen E."/>
            <person name="Andreopoulos B."/>
            <person name="Lu D."/>
            <person name="Skrede I."/>
            <person name="Drula E."/>
            <person name="Henrissat B."/>
            <person name="Morin E."/>
            <person name="Kohler A."/>
            <person name="Barry K."/>
            <person name="LaButti K."/>
            <person name="Morin E."/>
            <person name="Salamov A."/>
            <person name="Lipzen A."/>
            <person name="Mereny Z."/>
            <person name="Hegedus B."/>
            <person name="Baldrian P."/>
            <person name="Stursova M."/>
            <person name="Weitz H."/>
            <person name="Taylor A."/>
            <person name="Grigoriev I.V."/>
            <person name="Nagy L.G."/>
            <person name="Martin F."/>
            <person name="Kauserud H."/>
        </authorList>
    </citation>
    <scope>NUCLEOTIDE SEQUENCE</scope>
    <source>
        <strain evidence="1">CBHHK188m</strain>
    </source>
</reference>
<proteinExistence type="predicted"/>
<accession>A0AAD7HJ33</accession>
<gene>
    <name evidence="1" type="ORF">DFH07DRAFT_946832</name>
</gene>
<dbReference type="AlphaFoldDB" id="A0AAD7HJ33"/>
<evidence type="ECO:0000313" key="2">
    <source>
        <dbReference type="Proteomes" id="UP001215280"/>
    </source>
</evidence>
<name>A0AAD7HJ33_9AGAR</name>